<sequence length="236" mass="25169">MQSKITRMKKTIKHTIAASSLLLMLNVLQTNAQVVPTTSGVNLFCQGSDLDLGTPPANTEWIVRYSSTETTTPTTTLVLTDNSIPAADLETGYYYISTVGNAANPEICESDMATVPVYVFAPLTVDFDAEDYCIEDAGDQTFTADLTTTDAYTTYAYQWFTVNGGVETAIVGATSATYTPDPDINPNTTTTYRLKAGYSVGSLTYCSSAEDHEVTVLPKPSTPTITIGGGATGETL</sequence>
<feature type="chain" id="PRO_5047163404" description="Ig-like domain-containing protein" evidence="1">
    <location>
        <begin position="33"/>
        <end position="236"/>
    </location>
</feature>
<reference evidence="3" key="1">
    <citation type="journal article" date="2019" name="Int. J. Syst. Evol. Microbiol.">
        <title>The Global Catalogue of Microorganisms (GCM) 10K type strain sequencing project: providing services to taxonomists for standard genome sequencing and annotation.</title>
        <authorList>
            <consortium name="The Broad Institute Genomics Platform"/>
            <consortium name="The Broad Institute Genome Sequencing Center for Infectious Disease"/>
            <person name="Wu L."/>
            <person name="Ma J."/>
        </authorList>
    </citation>
    <scope>NUCLEOTIDE SEQUENCE [LARGE SCALE GENOMIC DNA]</scope>
    <source>
        <strain evidence="3">CGMCC 1.15342</strain>
    </source>
</reference>
<dbReference type="EMBL" id="BMIK01000014">
    <property type="protein sequence ID" value="GGC39465.1"/>
    <property type="molecule type" value="Genomic_DNA"/>
</dbReference>
<organism evidence="2 3">
    <name type="scientific">Parapedobacter defluvii</name>
    <dbReference type="NCBI Taxonomy" id="2045106"/>
    <lineage>
        <taxon>Bacteria</taxon>
        <taxon>Pseudomonadati</taxon>
        <taxon>Bacteroidota</taxon>
        <taxon>Sphingobacteriia</taxon>
        <taxon>Sphingobacteriales</taxon>
        <taxon>Sphingobacteriaceae</taxon>
        <taxon>Parapedobacter</taxon>
    </lineage>
</organism>
<feature type="signal peptide" evidence="1">
    <location>
        <begin position="1"/>
        <end position="32"/>
    </location>
</feature>
<name>A0ABQ1MF38_9SPHI</name>
<gene>
    <name evidence="2" type="ORF">GCM10011386_34430</name>
</gene>
<comment type="caution">
    <text evidence="2">The sequence shown here is derived from an EMBL/GenBank/DDBJ whole genome shotgun (WGS) entry which is preliminary data.</text>
</comment>
<evidence type="ECO:0000313" key="3">
    <source>
        <dbReference type="Proteomes" id="UP000597338"/>
    </source>
</evidence>
<proteinExistence type="predicted"/>
<protein>
    <recommendedName>
        <fullName evidence="4">Ig-like domain-containing protein</fullName>
    </recommendedName>
</protein>
<dbReference type="Proteomes" id="UP000597338">
    <property type="component" value="Unassembled WGS sequence"/>
</dbReference>
<keyword evidence="1" id="KW-0732">Signal</keyword>
<evidence type="ECO:0000313" key="2">
    <source>
        <dbReference type="EMBL" id="GGC39465.1"/>
    </source>
</evidence>
<evidence type="ECO:0000256" key="1">
    <source>
        <dbReference type="SAM" id="SignalP"/>
    </source>
</evidence>
<accession>A0ABQ1MF38</accession>
<dbReference type="Gene3D" id="2.60.40.2700">
    <property type="match status" value="1"/>
</dbReference>
<evidence type="ECO:0008006" key="4">
    <source>
        <dbReference type="Google" id="ProtNLM"/>
    </source>
</evidence>
<keyword evidence="3" id="KW-1185">Reference proteome</keyword>